<comment type="caution">
    <text evidence="1">The sequence shown here is derived from an EMBL/GenBank/DDBJ whole genome shotgun (WGS) entry which is preliminary data.</text>
</comment>
<proteinExistence type="predicted"/>
<keyword evidence="2" id="KW-1185">Reference proteome</keyword>
<reference evidence="1 2" key="1">
    <citation type="submission" date="2015-08" db="EMBL/GenBank/DDBJ databases">
        <title>Next Generation Sequencing and Analysis of the Genome of Puccinia sorghi L Schw, the Causal Agent of Maize Common Rust.</title>
        <authorList>
            <person name="Rochi L."/>
            <person name="Burguener G."/>
            <person name="Darino M."/>
            <person name="Turjanski A."/>
            <person name="Kreff E."/>
            <person name="Dieguez M.J."/>
            <person name="Sacco F."/>
        </authorList>
    </citation>
    <scope>NUCLEOTIDE SEQUENCE [LARGE SCALE GENOMIC DNA]</scope>
    <source>
        <strain evidence="1 2">RO10H11247</strain>
    </source>
</reference>
<dbReference type="AlphaFoldDB" id="A0A0L6V4L7"/>
<evidence type="ECO:0000313" key="1">
    <source>
        <dbReference type="EMBL" id="KNZ55698.1"/>
    </source>
</evidence>
<gene>
    <name evidence="1" type="ORF">VP01_2607g1</name>
</gene>
<evidence type="ECO:0000313" key="2">
    <source>
        <dbReference type="Proteomes" id="UP000037035"/>
    </source>
</evidence>
<protein>
    <submittedName>
        <fullName evidence="1">Uncharacterized protein</fullName>
    </submittedName>
</protein>
<dbReference type="EMBL" id="LAVV01007510">
    <property type="protein sequence ID" value="KNZ55698.1"/>
    <property type="molecule type" value="Genomic_DNA"/>
</dbReference>
<sequence length="107" mass="12667">MACIKQHSTHQEANLIHKLFLIAVRMEHEELDKIMDHIVFHFKSLPTKAEIFFLKCKTLQLMNKMLLSDCELIEEVLQLILRYHYLHPCLTSNPCNEFDLVELLTCQ</sequence>
<name>A0A0L6V4L7_9BASI</name>
<organism evidence="1 2">
    <name type="scientific">Puccinia sorghi</name>
    <dbReference type="NCBI Taxonomy" id="27349"/>
    <lineage>
        <taxon>Eukaryota</taxon>
        <taxon>Fungi</taxon>
        <taxon>Dikarya</taxon>
        <taxon>Basidiomycota</taxon>
        <taxon>Pucciniomycotina</taxon>
        <taxon>Pucciniomycetes</taxon>
        <taxon>Pucciniales</taxon>
        <taxon>Pucciniaceae</taxon>
        <taxon>Puccinia</taxon>
    </lineage>
</organism>
<dbReference type="Proteomes" id="UP000037035">
    <property type="component" value="Unassembled WGS sequence"/>
</dbReference>
<dbReference type="VEuPathDB" id="FungiDB:VP01_2607g1"/>
<accession>A0A0L6V4L7</accession>